<reference evidence="2" key="1">
    <citation type="submission" date="2022-08" db="EMBL/GenBank/DDBJ databases">
        <authorList>
            <person name="Gutierrez-Valencia J."/>
        </authorList>
    </citation>
    <scope>NUCLEOTIDE SEQUENCE</scope>
</reference>
<keyword evidence="1" id="KW-0560">Oxidoreductase</keyword>
<dbReference type="PANTHER" id="PTHR31356">
    <property type="entry name" value="THYLAKOID LUMENAL 29 KDA PROTEIN, CHLOROPLASTIC-RELATED"/>
    <property type="match status" value="1"/>
</dbReference>
<dbReference type="GO" id="GO:0009535">
    <property type="term" value="C:chloroplast thylakoid membrane"/>
    <property type="evidence" value="ECO:0007669"/>
    <property type="project" value="TreeGrafter"/>
</dbReference>
<name>A0AAV0MP75_9ROSI</name>
<dbReference type="InterPro" id="IPR044831">
    <property type="entry name" value="Ccp1-like"/>
</dbReference>
<sequence length="210" mass="23427">MQTLSSLQVLLYDITSNYINWIAHKFAFNLQFFASFLIMRLTMLLRTAQSALKATFLASAIRKCGGNEEKGSLLYSAYGSNGQWGLFDKQMGRADATEPDPEGRVPQWDKATVQEMKDKFSAVGLGPRQLAVMSAFLGPDQAATEAMLAADPDVAPWVQKYQRSRETVSETDYEVDLITTLTKLSSLGQTINYEAYSYALPRIDITKLKL</sequence>
<organism evidence="2 3">
    <name type="scientific">Linum tenue</name>
    <dbReference type="NCBI Taxonomy" id="586396"/>
    <lineage>
        <taxon>Eukaryota</taxon>
        <taxon>Viridiplantae</taxon>
        <taxon>Streptophyta</taxon>
        <taxon>Embryophyta</taxon>
        <taxon>Tracheophyta</taxon>
        <taxon>Spermatophyta</taxon>
        <taxon>Magnoliopsida</taxon>
        <taxon>eudicotyledons</taxon>
        <taxon>Gunneridae</taxon>
        <taxon>Pentapetalae</taxon>
        <taxon>rosids</taxon>
        <taxon>fabids</taxon>
        <taxon>Malpighiales</taxon>
        <taxon>Linaceae</taxon>
        <taxon>Linum</taxon>
    </lineage>
</organism>
<evidence type="ECO:0000313" key="2">
    <source>
        <dbReference type="EMBL" id="CAI0447874.1"/>
    </source>
</evidence>
<dbReference type="Proteomes" id="UP001154282">
    <property type="component" value="Unassembled WGS sequence"/>
</dbReference>
<dbReference type="EMBL" id="CAMGYJ010000007">
    <property type="protein sequence ID" value="CAI0447874.1"/>
    <property type="molecule type" value="Genomic_DNA"/>
</dbReference>
<dbReference type="InterPro" id="IPR010255">
    <property type="entry name" value="Haem_peroxidase_sf"/>
</dbReference>
<dbReference type="FunFam" id="1.20.58.1620:FF:000001">
    <property type="entry name" value="Thylakoid lumenal 29 kDa protein, chloroplastic"/>
    <property type="match status" value="1"/>
</dbReference>
<accession>A0AAV0MP75</accession>
<keyword evidence="3" id="KW-1185">Reference proteome</keyword>
<evidence type="ECO:0008006" key="4">
    <source>
        <dbReference type="Google" id="ProtNLM"/>
    </source>
</evidence>
<dbReference type="GO" id="GO:0020037">
    <property type="term" value="F:heme binding"/>
    <property type="evidence" value="ECO:0007669"/>
    <property type="project" value="InterPro"/>
</dbReference>
<dbReference type="SUPFAM" id="SSF48113">
    <property type="entry name" value="Heme-dependent peroxidases"/>
    <property type="match status" value="1"/>
</dbReference>
<dbReference type="GO" id="GO:0000302">
    <property type="term" value="P:response to reactive oxygen species"/>
    <property type="evidence" value="ECO:0007669"/>
    <property type="project" value="TreeGrafter"/>
</dbReference>
<dbReference type="PANTHER" id="PTHR31356:SF34">
    <property type="entry name" value="THYLAKOID LUMENAL 29 KDA PROTEIN, CHLOROPLASTIC"/>
    <property type="match status" value="1"/>
</dbReference>
<dbReference type="GO" id="GO:0004601">
    <property type="term" value="F:peroxidase activity"/>
    <property type="evidence" value="ECO:0007669"/>
    <property type="project" value="InterPro"/>
</dbReference>
<evidence type="ECO:0000313" key="3">
    <source>
        <dbReference type="Proteomes" id="UP001154282"/>
    </source>
</evidence>
<evidence type="ECO:0000256" key="1">
    <source>
        <dbReference type="ARBA" id="ARBA00023002"/>
    </source>
</evidence>
<dbReference type="AlphaFoldDB" id="A0AAV0MP75"/>
<comment type="caution">
    <text evidence="2">The sequence shown here is derived from an EMBL/GenBank/DDBJ whole genome shotgun (WGS) entry which is preliminary data.</text>
</comment>
<gene>
    <name evidence="2" type="ORF">LITE_LOCUS29575</name>
</gene>
<protein>
    <recommendedName>
        <fullName evidence="4">Plant heme peroxidase family profile domain-containing protein</fullName>
    </recommendedName>
</protein>
<proteinExistence type="predicted"/>
<dbReference type="GO" id="GO:0034599">
    <property type="term" value="P:cellular response to oxidative stress"/>
    <property type="evidence" value="ECO:0007669"/>
    <property type="project" value="InterPro"/>
</dbReference>
<dbReference type="Gene3D" id="1.20.58.1620">
    <property type="match status" value="1"/>
</dbReference>
<dbReference type="GO" id="GO:0042744">
    <property type="term" value="P:hydrogen peroxide catabolic process"/>
    <property type="evidence" value="ECO:0007669"/>
    <property type="project" value="TreeGrafter"/>
</dbReference>